<dbReference type="PANTHER" id="PTHR10160:SF19">
    <property type="entry name" value="PROTON-TRANSLOCATING NAD(P)(+) TRANSHYDROGENASE"/>
    <property type="match status" value="1"/>
</dbReference>
<evidence type="ECO:0000256" key="8">
    <source>
        <dbReference type="ARBA" id="ARBA00022692"/>
    </source>
</evidence>
<keyword evidence="7" id="KW-0997">Cell inner membrane</keyword>
<dbReference type="FunFam" id="3.40.50.720:FF:000028">
    <property type="entry name" value="NAD(P) transhydrogenase subunit alpha"/>
    <property type="match status" value="1"/>
</dbReference>
<evidence type="ECO:0000256" key="7">
    <source>
        <dbReference type="ARBA" id="ARBA00022519"/>
    </source>
</evidence>
<keyword evidence="14 25" id="KW-1133">Transmembrane helix</keyword>
<sequence>MSGWTSTPLVFRWTTASIARSFSARSSRSWQNPLRSFTTSPPRLDSAATTHSSPSGIPYSQLTIGVPRETFPDERRVAVSPASVKTLLKKGFKAVHVSPSAGALAAFPDSDYSAAGATLVDPYESSDILLKVRPPSDKEISALRPDSTLISFLYPAQNPHIVESLRDRGVTSFAMDCIPRISRAQVYDALSSMANTAGYRAVLEASSAFPRFLTGQVTAAGKIPPGKVLVIGAGVAGLSAITTAKRMGAIVRGFDTRPAAREQVQSLGAEFLTVEMEEDGTGHGGYAKEMSKAFLDAEMELFLQQAKDVDIIITTALIPGKRAPTLVTREHVEAMKPGSVIVDLAAEAGGNCELTKPGEKIVHNGVTIIGYTDLPSRLPTQSSTLYSNNITKFLLSIGDESRFNINLEDEVVRRSIVTHKKEVLWPAPAPAVAPQTVQAAQRPPEKIEEQAVALTPWQQQVRSVSTITGGVGTALALGKLTGPAFMNLFTTLALAGIIGFRAVWSVTPALHSPLMSVTNALSGLVGVGGLFVMGGGWLPGTIPQGLAAASVFLANVNIFGGFLITKRMLDLFRRPTDPPEYSWLYAVPAAVFGTGFVWAASSGVAGLVQAGYFLSTLLSIGALTGLSSQTTARAGNALGMLGVAFGIVSTLFALNFSPETLGQAATVTALGAVIGLAIGRRVSPMQLPQTVAALHSVVGLAAVMTSAASVLAADPGHLDNLHLVTAYLGVLIGGVTFTGSILAFLKLAGRMSSKPLILPGRHLINASLLSANIGTFAAFVTLAPASPAIAAGCLAGNAVLSFAKGWTTSAAIGGADMPVLVTVLNAYSGFALVAEGFMLDNMLLTSVGSLIGASGSILSYIMCRAMNRSLTNVIFGGIAPTQTTEDSTKGLTVTKTSIEEVIDMLNGAESVIIVPGYGMAVAKAQYAISEMVSSLRAKGINCRFGIHPVAGRMPGQCNVLLAEAGVPYDVVLEMDEINDDFAETDVVLVIGANDTVNPIALEPGSSIAGMPVLNVWKAKQVVVMKRGMAAGYAEVPNPLFYYPNIKMLFGDAKASCDGLSKGLHSSEKE</sequence>
<evidence type="ECO:0000256" key="21">
    <source>
        <dbReference type="ARBA" id="ARBA00061558"/>
    </source>
</evidence>
<reference evidence="28" key="1">
    <citation type="submission" date="2023-02" db="EMBL/GenBank/DDBJ databases">
        <title>Identification and recombinant expression of a fungal hydrolase from Papiliotrema laurentii that hydrolyzes apple cutin and clears colloidal polyester polyurethane.</title>
        <authorList>
            <consortium name="DOE Joint Genome Institute"/>
            <person name="Roman V.A."/>
            <person name="Bojanowski C."/>
            <person name="Crable B.R."/>
            <person name="Wagner D.N."/>
            <person name="Hung C.S."/>
            <person name="Nadeau L.J."/>
            <person name="Schratz L."/>
            <person name="Haridas S."/>
            <person name="Pangilinan J."/>
            <person name="Lipzen A."/>
            <person name="Na H."/>
            <person name="Yan M."/>
            <person name="Ng V."/>
            <person name="Grigoriev I.V."/>
            <person name="Spatafora J.W."/>
            <person name="Barlow D."/>
            <person name="Biffinger J."/>
            <person name="Kelley-Loughnane N."/>
            <person name="Varaljay V.A."/>
            <person name="Crookes-Goodson W.J."/>
        </authorList>
    </citation>
    <scope>NUCLEOTIDE SEQUENCE</scope>
    <source>
        <strain evidence="28">5307AH</strain>
    </source>
</reference>
<feature type="transmembrane region" description="Helical" evidence="25">
    <location>
        <begin position="607"/>
        <end position="626"/>
    </location>
</feature>
<dbReference type="InterPro" id="IPR007698">
    <property type="entry name" value="AlaDH/PNT_NAD(H)-bd"/>
</dbReference>
<keyword evidence="18 25" id="KW-0472">Membrane</keyword>
<evidence type="ECO:0000256" key="18">
    <source>
        <dbReference type="ARBA" id="ARBA00023136"/>
    </source>
</evidence>
<dbReference type="Proteomes" id="UP001182556">
    <property type="component" value="Unassembled WGS sequence"/>
</dbReference>
<dbReference type="InterPro" id="IPR026255">
    <property type="entry name" value="NADP_transhyd_a"/>
</dbReference>
<evidence type="ECO:0000256" key="1">
    <source>
        <dbReference type="ARBA" id="ARBA00004292"/>
    </source>
</evidence>
<dbReference type="SUPFAM" id="SSF52467">
    <property type="entry name" value="DHS-like NAD/FAD-binding domain"/>
    <property type="match status" value="1"/>
</dbReference>
<dbReference type="InterPro" id="IPR036291">
    <property type="entry name" value="NAD(P)-bd_dom_sf"/>
</dbReference>
<accession>A0AAD9FLN3</accession>
<keyword evidence="12" id="KW-0809">Transit peptide</keyword>
<dbReference type="Pfam" id="PF05222">
    <property type="entry name" value="AlaDh_PNT_N"/>
    <property type="match status" value="1"/>
</dbReference>
<name>A0AAD9FLN3_PAPLA</name>
<feature type="transmembrane region" description="Helical" evidence="25">
    <location>
        <begin position="724"/>
        <end position="745"/>
    </location>
</feature>
<feature type="transmembrane region" description="Helical" evidence="25">
    <location>
        <begin position="638"/>
        <end position="656"/>
    </location>
</feature>
<dbReference type="PANTHER" id="PTHR10160">
    <property type="entry name" value="NAD(P) TRANSHYDROGENASE"/>
    <property type="match status" value="1"/>
</dbReference>
<feature type="transmembrane region" description="Helical" evidence="25">
    <location>
        <begin position="583"/>
        <end position="601"/>
    </location>
</feature>
<comment type="caution">
    <text evidence="28">The sequence shown here is derived from an EMBL/GenBank/DDBJ whole genome shotgun (WGS) entry which is preliminary data.</text>
</comment>
<comment type="similarity">
    <text evidence="21">In the C-terminal section; belongs to the PNT beta subunit family.</text>
</comment>
<dbReference type="Pfam" id="PF02233">
    <property type="entry name" value="PNTB"/>
    <property type="match status" value="1"/>
</dbReference>
<dbReference type="Gene3D" id="3.40.50.1220">
    <property type="entry name" value="TPP-binding domain"/>
    <property type="match status" value="1"/>
</dbReference>
<dbReference type="NCBIfam" id="TIGR00561">
    <property type="entry name" value="pntA"/>
    <property type="match status" value="1"/>
</dbReference>
<proteinExistence type="inferred from homology"/>
<evidence type="ECO:0000256" key="13">
    <source>
        <dbReference type="ARBA" id="ARBA00022967"/>
    </source>
</evidence>
<dbReference type="GO" id="GO:0016491">
    <property type="term" value="F:oxidoreductase activity"/>
    <property type="evidence" value="ECO:0007669"/>
    <property type="project" value="InterPro"/>
</dbReference>
<feature type="transmembrane region" description="Helical" evidence="25">
    <location>
        <begin position="516"/>
        <end position="538"/>
    </location>
</feature>
<evidence type="ECO:0000256" key="14">
    <source>
        <dbReference type="ARBA" id="ARBA00022989"/>
    </source>
</evidence>
<evidence type="ECO:0000259" key="26">
    <source>
        <dbReference type="SMART" id="SM01002"/>
    </source>
</evidence>
<evidence type="ECO:0000256" key="16">
    <source>
        <dbReference type="ARBA" id="ARBA00023027"/>
    </source>
</evidence>
<dbReference type="PROSITE" id="PS00837">
    <property type="entry name" value="ALADH_PNT_2"/>
    <property type="match status" value="1"/>
</dbReference>
<keyword evidence="9" id="KW-0547">Nucleotide-binding</keyword>
<evidence type="ECO:0000256" key="20">
    <source>
        <dbReference type="ARBA" id="ARBA00054910"/>
    </source>
</evidence>
<dbReference type="EC" id="7.1.1.1" evidence="5"/>
<feature type="transmembrane region" description="Helical" evidence="25">
    <location>
        <begin position="691"/>
        <end position="712"/>
    </location>
</feature>
<dbReference type="Gene3D" id="3.40.50.720">
    <property type="entry name" value="NAD(P)-binding Rossmann-like Domain"/>
    <property type="match status" value="2"/>
</dbReference>
<dbReference type="FunFam" id="3.40.50.1220:FF:000002">
    <property type="entry name" value="NAD(P) transhydrogenase subunit beta"/>
    <property type="match status" value="1"/>
</dbReference>
<feature type="transmembrane region" description="Helical" evidence="25">
    <location>
        <begin position="766"/>
        <end position="783"/>
    </location>
</feature>
<dbReference type="GO" id="GO:0005743">
    <property type="term" value="C:mitochondrial inner membrane"/>
    <property type="evidence" value="ECO:0007669"/>
    <property type="project" value="UniProtKB-SubCell"/>
</dbReference>
<evidence type="ECO:0000256" key="4">
    <source>
        <dbReference type="ARBA" id="ARBA00011738"/>
    </source>
</evidence>
<evidence type="ECO:0000256" key="22">
    <source>
        <dbReference type="ARBA" id="ARBA00074145"/>
    </source>
</evidence>
<dbReference type="GO" id="GO:0050661">
    <property type="term" value="F:NADP binding"/>
    <property type="evidence" value="ECO:0007669"/>
    <property type="project" value="TreeGrafter"/>
</dbReference>
<keyword evidence="29" id="KW-1185">Reference proteome</keyword>
<feature type="region of interest" description="Disordered" evidence="24">
    <location>
        <begin position="32"/>
        <end position="59"/>
    </location>
</feature>
<dbReference type="GO" id="GO:0005886">
    <property type="term" value="C:plasma membrane"/>
    <property type="evidence" value="ECO:0007669"/>
    <property type="project" value="UniProtKB-SubCell"/>
</dbReference>
<comment type="function">
    <text evidence="20">The transhydrogenation between NADH and NADP is coupled to respiration and ATP hydrolysis and functions as a proton pump across the membrane. May play a role in reactive oxygen species (ROS) detoxification in the adrenal gland.</text>
</comment>
<evidence type="ECO:0000256" key="6">
    <source>
        <dbReference type="ARBA" id="ARBA00022475"/>
    </source>
</evidence>
<feature type="transmembrane region" description="Helical" evidence="25">
    <location>
        <begin position="789"/>
        <end position="807"/>
    </location>
</feature>
<evidence type="ECO:0000256" key="10">
    <source>
        <dbReference type="ARBA" id="ARBA00022792"/>
    </source>
</evidence>
<comment type="catalytic activity">
    <reaction evidence="19">
        <text>NAD(+) + NADPH + H(+)(in) = NADH + NADP(+) + H(+)(out)</text>
        <dbReference type="Rhea" id="RHEA:47992"/>
        <dbReference type="ChEBI" id="CHEBI:15378"/>
        <dbReference type="ChEBI" id="CHEBI:57540"/>
        <dbReference type="ChEBI" id="CHEBI:57783"/>
        <dbReference type="ChEBI" id="CHEBI:57945"/>
        <dbReference type="ChEBI" id="CHEBI:58349"/>
        <dbReference type="EC" id="7.1.1.1"/>
    </reaction>
</comment>
<evidence type="ECO:0000256" key="25">
    <source>
        <dbReference type="SAM" id="Phobius"/>
    </source>
</evidence>
<keyword evidence="15" id="KW-0007">Acetylation</keyword>
<evidence type="ECO:0000256" key="17">
    <source>
        <dbReference type="ARBA" id="ARBA00023128"/>
    </source>
</evidence>
<dbReference type="GO" id="GO:0006740">
    <property type="term" value="P:NADPH regeneration"/>
    <property type="evidence" value="ECO:0007669"/>
    <property type="project" value="TreeGrafter"/>
</dbReference>
<keyword evidence="10" id="KW-0999">Mitochondrion inner membrane</keyword>
<evidence type="ECO:0000256" key="24">
    <source>
        <dbReference type="SAM" id="MobiDB-lite"/>
    </source>
</evidence>
<evidence type="ECO:0000259" key="27">
    <source>
        <dbReference type="SMART" id="SM01003"/>
    </source>
</evidence>
<evidence type="ECO:0000256" key="12">
    <source>
        <dbReference type="ARBA" id="ARBA00022946"/>
    </source>
</evidence>
<feature type="domain" description="Alanine dehydrogenase/pyridine nucleotide transhydrogenase N-terminal" evidence="27">
    <location>
        <begin position="65"/>
        <end position="197"/>
    </location>
</feature>
<comment type="subunit">
    <text evidence="4">Homodimer.</text>
</comment>
<feature type="transmembrane region" description="Helical" evidence="25">
    <location>
        <begin position="843"/>
        <end position="863"/>
    </location>
</feature>
<feature type="transmembrane region" description="Helical" evidence="25">
    <location>
        <begin position="819"/>
        <end position="837"/>
    </location>
</feature>
<dbReference type="NCBIfam" id="NF006942">
    <property type="entry name" value="PRK09424.1"/>
    <property type="match status" value="1"/>
</dbReference>
<keyword evidence="16" id="KW-0520">NAD</keyword>
<dbReference type="InterPro" id="IPR008143">
    <property type="entry name" value="Ala_DH/PNT_CS2"/>
</dbReference>
<keyword evidence="6" id="KW-1003">Cell membrane</keyword>
<dbReference type="SMART" id="SM01002">
    <property type="entry name" value="AlaDh_PNT_C"/>
    <property type="match status" value="1"/>
</dbReference>
<dbReference type="SUPFAM" id="SSF52283">
    <property type="entry name" value="Formate/glycerate dehydrogenase catalytic domain-like"/>
    <property type="match status" value="1"/>
</dbReference>
<keyword evidence="13" id="KW-1278">Translocase</keyword>
<comment type="similarity">
    <text evidence="3">In the N-terminal section; belongs to the AlaDH/PNT family.</text>
</comment>
<evidence type="ECO:0000256" key="11">
    <source>
        <dbReference type="ARBA" id="ARBA00022857"/>
    </source>
</evidence>
<evidence type="ECO:0000313" key="29">
    <source>
        <dbReference type="Proteomes" id="UP001182556"/>
    </source>
</evidence>
<evidence type="ECO:0000256" key="5">
    <source>
        <dbReference type="ARBA" id="ARBA00012943"/>
    </source>
</evidence>
<evidence type="ECO:0000256" key="2">
    <source>
        <dbReference type="ARBA" id="ARBA00004429"/>
    </source>
</evidence>
<keyword evidence="11" id="KW-0521">NADP</keyword>
<dbReference type="SUPFAM" id="SSF51735">
    <property type="entry name" value="NAD(P)-binding Rossmann-fold domains"/>
    <property type="match status" value="1"/>
</dbReference>
<dbReference type="InterPro" id="IPR034300">
    <property type="entry name" value="PNTB-like"/>
</dbReference>
<feature type="transmembrane region" description="Helical" evidence="25">
    <location>
        <begin position="484"/>
        <end position="504"/>
    </location>
</feature>
<dbReference type="InterPro" id="IPR024605">
    <property type="entry name" value="NADP_transhyd_a_C"/>
</dbReference>
<evidence type="ECO:0000256" key="3">
    <source>
        <dbReference type="ARBA" id="ARBA00005624"/>
    </source>
</evidence>
<dbReference type="CDD" id="cd05304">
    <property type="entry name" value="Rubrum_tdh"/>
    <property type="match status" value="1"/>
</dbReference>
<protein>
    <recommendedName>
        <fullName evidence="22">NAD(P) transhydrogenase, mitochondrial</fullName>
        <ecNumber evidence="5">7.1.1.1</ecNumber>
    </recommendedName>
    <alternativeName>
        <fullName evidence="23">Nicotinamide nucleotide transhydrogenase</fullName>
    </alternativeName>
</protein>
<evidence type="ECO:0000256" key="19">
    <source>
        <dbReference type="ARBA" id="ARBA00048202"/>
    </source>
</evidence>
<evidence type="ECO:0000256" key="15">
    <source>
        <dbReference type="ARBA" id="ARBA00022990"/>
    </source>
</evidence>
<keyword evidence="17" id="KW-0496">Mitochondrion</keyword>
<evidence type="ECO:0000313" key="28">
    <source>
        <dbReference type="EMBL" id="KAK1923875.1"/>
    </source>
</evidence>
<dbReference type="SMART" id="SM01003">
    <property type="entry name" value="AlaDh_PNT_N"/>
    <property type="match status" value="1"/>
</dbReference>
<organism evidence="28 29">
    <name type="scientific">Papiliotrema laurentii</name>
    <name type="common">Cryptococcus laurentii</name>
    <dbReference type="NCBI Taxonomy" id="5418"/>
    <lineage>
        <taxon>Eukaryota</taxon>
        <taxon>Fungi</taxon>
        <taxon>Dikarya</taxon>
        <taxon>Basidiomycota</taxon>
        <taxon>Agaricomycotina</taxon>
        <taxon>Tremellomycetes</taxon>
        <taxon>Tremellales</taxon>
        <taxon>Rhynchogastremaceae</taxon>
        <taxon>Papiliotrema</taxon>
    </lineage>
</organism>
<feature type="domain" description="Alanine dehydrogenase/pyridine nucleotide transhydrogenase NAD(H)-binding" evidence="26">
    <location>
        <begin position="206"/>
        <end position="370"/>
    </location>
</feature>
<dbReference type="InterPro" id="IPR029035">
    <property type="entry name" value="DHS-like_NAD/FAD-binding_dom"/>
</dbReference>
<comment type="subcellular location">
    <subcellularLocation>
        <location evidence="2">Cell inner membrane</location>
        <topology evidence="2">Multi-pass membrane protein</topology>
    </subcellularLocation>
    <subcellularLocation>
        <location evidence="1">Mitochondrion inner membrane</location>
        <topology evidence="1">Multi-pass membrane protein</topology>
        <orientation evidence="1">Matrix side</orientation>
    </subcellularLocation>
</comment>
<dbReference type="Pfam" id="PF01262">
    <property type="entry name" value="AlaDh_PNT_C"/>
    <property type="match status" value="1"/>
</dbReference>
<feature type="transmembrane region" description="Helical" evidence="25">
    <location>
        <begin position="544"/>
        <end position="563"/>
    </location>
</feature>
<feature type="transmembrane region" description="Helical" evidence="25">
    <location>
        <begin position="662"/>
        <end position="679"/>
    </location>
</feature>
<evidence type="ECO:0000256" key="23">
    <source>
        <dbReference type="ARBA" id="ARBA00079255"/>
    </source>
</evidence>
<dbReference type="InterPro" id="IPR007886">
    <property type="entry name" value="AlaDH/PNT_N"/>
</dbReference>
<dbReference type="EMBL" id="JAODAN010000006">
    <property type="protein sequence ID" value="KAK1923875.1"/>
    <property type="molecule type" value="Genomic_DNA"/>
</dbReference>
<dbReference type="Pfam" id="PF12769">
    <property type="entry name" value="PNTB_4TM"/>
    <property type="match status" value="1"/>
</dbReference>
<gene>
    <name evidence="28" type="ORF">DB88DRAFT_492767</name>
</gene>
<dbReference type="GO" id="GO:0008750">
    <property type="term" value="F:proton-translocating NAD(P)+ transhydrogenase activity"/>
    <property type="evidence" value="ECO:0007669"/>
    <property type="project" value="UniProtKB-EC"/>
</dbReference>
<dbReference type="AlphaFoldDB" id="A0AAD9FLN3"/>
<evidence type="ECO:0000256" key="9">
    <source>
        <dbReference type="ARBA" id="ARBA00022741"/>
    </source>
</evidence>
<keyword evidence="8 25" id="KW-0812">Transmembrane</keyword>